<dbReference type="GO" id="GO:0016787">
    <property type="term" value="F:hydrolase activity"/>
    <property type="evidence" value="ECO:0007669"/>
    <property type="project" value="InterPro"/>
</dbReference>
<dbReference type="EMBL" id="CP005957">
    <property type="protein sequence ID" value="AGL61822.1"/>
    <property type="molecule type" value="Genomic_DNA"/>
</dbReference>
<dbReference type="SUPFAM" id="SSF53474">
    <property type="entry name" value="alpha/beta-Hydrolases"/>
    <property type="match status" value="1"/>
</dbReference>
<dbReference type="Proteomes" id="UP000013893">
    <property type="component" value="Chromosome"/>
</dbReference>
<dbReference type="Pfam" id="PF06821">
    <property type="entry name" value="Ser_hydrolase"/>
    <property type="match status" value="1"/>
</dbReference>
<dbReference type="PANTHER" id="PTHR15394">
    <property type="entry name" value="SERINE HYDROLASE RBBP9"/>
    <property type="match status" value="1"/>
</dbReference>
<dbReference type="AlphaFoldDB" id="R4PVQ2"/>
<dbReference type="InterPro" id="IPR029058">
    <property type="entry name" value="AB_hydrolase_fold"/>
</dbReference>
<dbReference type="RefSeq" id="WP_015641273.1">
    <property type="nucleotide sequence ID" value="NC_021219.1"/>
</dbReference>
<dbReference type="KEGG" id="saal:L336_0111"/>
<dbReference type="HOGENOM" id="CLU_088863_1_0_0"/>
<proteinExistence type="predicted"/>
<protein>
    <submittedName>
        <fullName evidence="1">Uncharacterized protein</fullName>
    </submittedName>
</protein>
<gene>
    <name evidence="1" type="ORF">L336_0111</name>
</gene>
<dbReference type="Gene3D" id="3.40.50.1820">
    <property type="entry name" value="alpha/beta hydrolase"/>
    <property type="match status" value="1"/>
</dbReference>
<organism evidence="1 2">
    <name type="scientific">Candidatus Saccharimonas aalborgensis</name>
    <dbReference type="NCBI Taxonomy" id="1332188"/>
    <lineage>
        <taxon>Bacteria</taxon>
        <taxon>Candidatus Saccharimonadota</taxon>
        <taxon>Candidatus Saccharimonadia</taxon>
        <taxon>Candidatus Saccharimonadales</taxon>
        <taxon>Candidatus Saccharimonadaceae</taxon>
        <taxon>Candidatus Saccharimonas</taxon>
    </lineage>
</organism>
<evidence type="ECO:0000313" key="1">
    <source>
        <dbReference type="EMBL" id="AGL61822.1"/>
    </source>
</evidence>
<dbReference type="InterPro" id="IPR010662">
    <property type="entry name" value="RBBP9/YdeN"/>
</dbReference>
<sequence length="180" mass="20191">MTRVVLLHGKNKTADDAWYPWIKAECTARTIECNVPALTTEEVPRIADWLADIDAVHPDEETILVGHSRGGMAALRWLEQPDRPVKRVILVATNGAHLVDAAGGDFYSGAYDFETIRHNCADIVLLHSRDDEWVPYVAAQYNAEHLGGRLISLENKNHFGMQSDGMVMREFPELLAEIVR</sequence>
<dbReference type="OrthoDB" id="9804993at2"/>
<reference evidence="1 2" key="1">
    <citation type="journal article" date="2013" name="Nat. Biotechnol.">
        <title>Genome sequences of rare, uncultured bacteria obtained by differential coverage binning of multiple metagenomes.</title>
        <authorList>
            <person name="Albertsen M."/>
            <person name="Hugenholtz P."/>
            <person name="Skarshewski A."/>
            <person name="Nielsen K.L."/>
            <person name="Tyson G.W."/>
            <person name="Nielsen P.H."/>
        </authorList>
    </citation>
    <scope>NUCLEOTIDE SEQUENCE [LARGE SCALE GENOMIC DNA]</scope>
    <source>
        <strain evidence="1">TM71</strain>
    </source>
</reference>
<keyword evidence="2" id="KW-1185">Reference proteome</keyword>
<dbReference type="STRING" id="1332188.L336_0111"/>
<name>R4PVQ2_9BACT</name>
<accession>R4PVQ2</accession>
<dbReference type="PANTHER" id="PTHR15394:SF3">
    <property type="entry name" value="SERINE HYDROLASE RBBP9"/>
    <property type="match status" value="1"/>
</dbReference>
<evidence type="ECO:0000313" key="2">
    <source>
        <dbReference type="Proteomes" id="UP000013893"/>
    </source>
</evidence>